<gene>
    <name evidence="1" type="ORF">BACPEC_03048</name>
</gene>
<dbReference type="EMBL" id="ABVQ01000037">
    <property type="protein sequence ID" value="EEC56539.1"/>
    <property type="molecule type" value="Genomic_DNA"/>
</dbReference>
<reference evidence="1 2" key="2">
    <citation type="submission" date="2008-11" db="EMBL/GenBank/DDBJ databases">
        <authorList>
            <person name="Fulton L."/>
            <person name="Clifton S."/>
            <person name="Fulton B."/>
            <person name="Xu J."/>
            <person name="Minx P."/>
            <person name="Pepin K.H."/>
            <person name="Johnson M."/>
            <person name="Bhonagiri V."/>
            <person name="Nash W.E."/>
            <person name="Mardis E.R."/>
            <person name="Wilson R.K."/>
        </authorList>
    </citation>
    <scope>NUCLEOTIDE SEQUENCE [LARGE SCALE GENOMIC DNA]</scope>
    <source>
        <strain evidence="1 2">ATCC 43243</strain>
    </source>
</reference>
<proteinExistence type="predicted"/>
<dbReference type="Pfam" id="PF16161">
    <property type="entry name" value="DUF4867"/>
    <property type="match status" value="1"/>
</dbReference>
<evidence type="ECO:0000313" key="2">
    <source>
        <dbReference type="Proteomes" id="UP000003136"/>
    </source>
</evidence>
<organism evidence="1 2">
    <name type="scientific">[Bacteroides] pectinophilus ATCC 43243</name>
    <dbReference type="NCBI Taxonomy" id="483218"/>
    <lineage>
        <taxon>Bacteria</taxon>
        <taxon>Bacillati</taxon>
        <taxon>Bacillota</taxon>
        <taxon>Clostridia</taxon>
        <taxon>Eubacteriales</taxon>
    </lineage>
</organism>
<dbReference type="HOGENOM" id="CLU_1330429_0_0_9"/>
<dbReference type="Proteomes" id="UP000003136">
    <property type="component" value="Unassembled WGS sequence"/>
</dbReference>
<dbReference type="AlphaFoldDB" id="B7AWE8"/>
<evidence type="ECO:0000313" key="1">
    <source>
        <dbReference type="EMBL" id="EEC56539.1"/>
    </source>
</evidence>
<dbReference type="InterPro" id="IPR024060">
    <property type="entry name" value="Ureidoglycolate_lyase_dom_sf"/>
</dbReference>
<dbReference type="eggNOG" id="ENOG502ZCEZ">
    <property type="taxonomic scope" value="Bacteria"/>
</dbReference>
<protein>
    <recommendedName>
        <fullName evidence="3">DUF4867 domain-containing protein</fullName>
    </recommendedName>
</protein>
<reference evidence="1 2" key="1">
    <citation type="submission" date="2008-11" db="EMBL/GenBank/DDBJ databases">
        <title>Draft genome sequence of Bacteroides pectinophilus (ATCC 43243).</title>
        <authorList>
            <person name="Sudarsanam P."/>
            <person name="Ley R."/>
            <person name="Guruge J."/>
            <person name="Turnbaugh P.J."/>
            <person name="Mahowald M."/>
            <person name="Liep D."/>
            <person name="Gordon J."/>
        </authorList>
    </citation>
    <scope>NUCLEOTIDE SEQUENCE [LARGE SCALE GENOMIC DNA]</scope>
    <source>
        <strain evidence="1 2">ATCC 43243</strain>
    </source>
</reference>
<keyword evidence="2" id="KW-1185">Reference proteome</keyword>
<evidence type="ECO:0008006" key="3">
    <source>
        <dbReference type="Google" id="ProtNLM"/>
    </source>
</evidence>
<comment type="caution">
    <text evidence="1">The sequence shown here is derived from an EMBL/GenBank/DDBJ whole genome shotgun (WGS) entry which is preliminary data.</text>
</comment>
<dbReference type="GO" id="GO:0004848">
    <property type="term" value="F:ureidoglycolate hydrolase activity"/>
    <property type="evidence" value="ECO:0007669"/>
    <property type="project" value="InterPro"/>
</dbReference>
<name>B7AWE8_9FIRM</name>
<dbReference type="Gene3D" id="2.60.120.480">
    <property type="entry name" value="Ureidoglycolate hydrolase"/>
    <property type="match status" value="1"/>
</dbReference>
<dbReference type="STRING" id="483218.BACPEC_03048"/>
<dbReference type="InterPro" id="IPR032358">
    <property type="entry name" value="DUF4867"/>
</dbReference>
<accession>B7AWE8</accession>
<sequence length="214" mass="23780">MIFNSVGSQQFRQYGRVITEYDLTDILERMEQTPLPEDVVYVRKDAYLEESHLYSEMKSRMYGESNIQFGYCNGHNDKLNALEYHRSSEVNIAVTDMILLLGRQQDITDEFTYDTSKVEAFLVPAGTAVEIYATTLHYAPCGVDGNGFKCLVVLPDGTNAELGDKHCSGDACTEGEDRLLAAANKWLIAHEDAGIDGAWNGLKGSNISTGGYQR</sequence>